<dbReference type="Proteomes" id="UP000533639">
    <property type="component" value="Unassembled WGS sequence"/>
</dbReference>
<name>A0A9N8J0G4_9FLAO</name>
<dbReference type="EMBL" id="CAIJDE010000029">
    <property type="protein sequence ID" value="CAC9973184.1"/>
    <property type="molecule type" value="Genomic_DNA"/>
</dbReference>
<gene>
    <name evidence="1" type="ORF">FLAPXU55_00863</name>
</gene>
<evidence type="ECO:0000313" key="1">
    <source>
        <dbReference type="EMBL" id="CAC9973184.1"/>
    </source>
</evidence>
<keyword evidence="2" id="KW-1185">Reference proteome</keyword>
<protein>
    <submittedName>
        <fullName evidence="1">Uncharacterized protein</fullName>
    </submittedName>
</protein>
<comment type="caution">
    <text evidence="1">The sequence shown here is derived from an EMBL/GenBank/DDBJ whole genome shotgun (WGS) entry which is preliminary data.</text>
</comment>
<proteinExistence type="predicted"/>
<accession>A0A9N8J0G4</accession>
<dbReference type="RefSeq" id="WP_180856743.1">
    <property type="nucleotide sequence ID" value="NZ_CAIJDE010000029.1"/>
</dbReference>
<sequence>MITNTISTEAETRLLNFFNTKIDPQDMAKAIRQVNYILALGVMREHETLQNGIDNLENSFFWLNELAEVLNPYLDGE</sequence>
<evidence type="ECO:0000313" key="2">
    <source>
        <dbReference type="Proteomes" id="UP000533639"/>
    </source>
</evidence>
<dbReference type="AlphaFoldDB" id="A0A9N8J0G4"/>
<organism evidence="1 2">
    <name type="scientific">Flavobacterium panici</name>
    <dbReference type="NCBI Taxonomy" id="2654843"/>
    <lineage>
        <taxon>Bacteria</taxon>
        <taxon>Pseudomonadati</taxon>
        <taxon>Bacteroidota</taxon>
        <taxon>Flavobacteriia</taxon>
        <taxon>Flavobacteriales</taxon>
        <taxon>Flavobacteriaceae</taxon>
        <taxon>Flavobacterium</taxon>
    </lineage>
</organism>
<reference evidence="1 2" key="1">
    <citation type="submission" date="2020-06" db="EMBL/GenBank/DDBJ databases">
        <authorList>
            <person name="Criscuolo A."/>
        </authorList>
    </citation>
    <scope>NUCLEOTIDE SEQUENCE [LARGE SCALE GENOMIC DNA]</scope>
    <source>
        <strain evidence="1">PXU-55</strain>
    </source>
</reference>